<evidence type="ECO:0000313" key="4">
    <source>
        <dbReference type="Proteomes" id="UP000824469"/>
    </source>
</evidence>
<protein>
    <recommendedName>
        <fullName evidence="2">Helicase MOV-10-like beta-barrel domain-containing protein</fullName>
    </recommendedName>
</protein>
<feature type="region of interest" description="Disordered" evidence="1">
    <location>
        <begin position="33"/>
        <end position="63"/>
    </location>
</feature>
<dbReference type="Pfam" id="PF21634">
    <property type="entry name" value="MOV-10_beta-barrel"/>
    <property type="match status" value="1"/>
</dbReference>
<organism evidence="3 4">
    <name type="scientific">Taxus chinensis</name>
    <name type="common">Chinese yew</name>
    <name type="synonym">Taxus wallichiana var. chinensis</name>
    <dbReference type="NCBI Taxonomy" id="29808"/>
    <lineage>
        <taxon>Eukaryota</taxon>
        <taxon>Viridiplantae</taxon>
        <taxon>Streptophyta</taxon>
        <taxon>Embryophyta</taxon>
        <taxon>Tracheophyta</taxon>
        <taxon>Spermatophyta</taxon>
        <taxon>Pinopsida</taxon>
        <taxon>Pinidae</taxon>
        <taxon>Conifers II</taxon>
        <taxon>Cupressales</taxon>
        <taxon>Taxaceae</taxon>
        <taxon>Taxus</taxon>
    </lineage>
</organism>
<name>A0AA38CQ72_TAXCH</name>
<evidence type="ECO:0000259" key="2">
    <source>
        <dbReference type="Pfam" id="PF21634"/>
    </source>
</evidence>
<evidence type="ECO:0000256" key="1">
    <source>
        <dbReference type="SAM" id="MobiDB-lite"/>
    </source>
</evidence>
<accession>A0AA38CQ72</accession>
<reference evidence="3 4" key="1">
    <citation type="journal article" date="2021" name="Nat. Plants">
        <title>The Taxus genome provides insights into paclitaxel biosynthesis.</title>
        <authorList>
            <person name="Xiong X."/>
            <person name="Gou J."/>
            <person name="Liao Q."/>
            <person name="Li Y."/>
            <person name="Zhou Q."/>
            <person name="Bi G."/>
            <person name="Li C."/>
            <person name="Du R."/>
            <person name="Wang X."/>
            <person name="Sun T."/>
            <person name="Guo L."/>
            <person name="Liang H."/>
            <person name="Lu P."/>
            <person name="Wu Y."/>
            <person name="Zhang Z."/>
            <person name="Ro D.K."/>
            <person name="Shang Y."/>
            <person name="Huang S."/>
            <person name="Yan J."/>
        </authorList>
    </citation>
    <scope>NUCLEOTIDE SEQUENCE [LARGE SCALE GENOMIC DNA]</scope>
    <source>
        <strain evidence="3">Ta-2019</strain>
    </source>
</reference>
<dbReference type="EMBL" id="JAHRHJ020000008">
    <property type="protein sequence ID" value="KAH9303782.1"/>
    <property type="molecule type" value="Genomic_DNA"/>
</dbReference>
<comment type="caution">
    <text evidence="3">The sequence shown here is derived from an EMBL/GenBank/DDBJ whole genome shotgun (WGS) entry which is preliminary data.</text>
</comment>
<keyword evidence="4" id="KW-1185">Reference proteome</keyword>
<evidence type="ECO:0000313" key="3">
    <source>
        <dbReference type="EMBL" id="KAH9303782.1"/>
    </source>
</evidence>
<dbReference type="AlphaFoldDB" id="A0AA38CQ72"/>
<dbReference type="InterPro" id="IPR049080">
    <property type="entry name" value="MOV-10-like_beta-barrel"/>
</dbReference>
<proteinExistence type="predicted"/>
<feature type="domain" description="Helicase MOV-10-like beta-barrel" evidence="2">
    <location>
        <begin position="173"/>
        <end position="223"/>
    </location>
</feature>
<sequence>MLQIKLNKDSGYTGMRGVALDKNEVREMGSLVIKDGPSDEHKQKQSGNAGIFKGQTDNQDSVSENLREGDICVSYPFPLENGRQRSIEQGGEQTSCIVITNNGKNSVKLFAVKIPSEGLKGVPWLIEPKHHLNFHLSYMAKDIGLHSSSILFDFQDHQNMRHEDDVSEQLAADMNAYYMHDVTTNTHGQYLALKVPGLFGKRPSLVQRDLIYVTSSCEEGNTYQSHFEMLSPGSRSSMLNR</sequence>
<dbReference type="Proteomes" id="UP000824469">
    <property type="component" value="Unassembled WGS sequence"/>
</dbReference>
<gene>
    <name evidence="3" type="ORF">KI387_008186</name>
</gene>